<proteinExistence type="predicted"/>
<dbReference type="AlphaFoldDB" id="A0A6G1LLJ7"/>
<sequence length="585" mass="62583">MSIVALSTGEPTCTTDDLKALAAANNWSIEPGSLNETAFLLFANSFDATCQAVANLPEYEDPRLKPQVVESGERSYYRPDENEDPLNAWAHKTTLNLPHVKGKLSGRTIAFKDNVSIAGLPLGLGCSAALLKDNKHPISTIDAPIVSRVLATGGIVKGTATCENLSLFPISFTADSGIVRNAWNPDYATGGSSSGCAVAVSIGDVLESRKSGKDSGTHALGDSADMAVGGDQGGSIRLPAAYSGVYGLKPTHGLVPYTGLASLNPLIDHTGPMTRSVEDAALLLSVIAGYDGIDPRATPATPLPSQVPDYLSDLERWVSSKQEAGTWTPSSAAEGLRIGVLKQSFEVPGLDPQVASTVRKAIERFRALGAEVKDVSIPLHTHGAAIWTVAARPMMPHFLSNQPPALLSHPLPSLDPKSTDQEFYDTLANRNPAVVNVWMNAAHLQKKYGPALVRKAHMHVWELRAAYDAALEECDVILTPLNPTVAPRHLKSTVKTEGNLRGESERVMDLFEPAVGNSVNTCPFNVTGHPAMSMPVGWGRVKEEEEEEEGVRLPVAMQVIAKRFGEETIFRAAKAWEVGGHWTES</sequence>
<dbReference type="Proteomes" id="UP000799436">
    <property type="component" value="Unassembled WGS sequence"/>
</dbReference>
<reference evidence="2" key="1">
    <citation type="journal article" date="2020" name="Stud. Mycol.">
        <title>101 Dothideomycetes genomes: a test case for predicting lifestyles and emergence of pathogens.</title>
        <authorList>
            <person name="Haridas S."/>
            <person name="Albert R."/>
            <person name="Binder M."/>
            <person name="Bloem J."/>
            <person name="Labutti K."/>
            <person name="Salamov A."/>
            <person name="Andreopoulos B."/>
            <person name="Baker S."/>
            <person name="Barry K."/>
            <person name="Bills G."/>
            <person name="Bluhm B."/>
            <person name="Cannon C."/>
            <person name="Castanera R."/>
            <person name="Culley D."/>
            <person name="Daum C."/>
            <person name="Ezra D."/>
            <person name="Gonzalez J."/>
            <person name="Henrissat B."/>
            <person name="Kuo A."/>
            <person name="Liang C."/>
            <person name="Lipzen A."/>
            <person name="Lutzoni F."/>
            <person name="Magnuson J."/>
            <person name="Mondo S."/>
            <person name="Nolan M."/>
            <person name="Ohm R."/>
            <person name="Pangilinan J."/>
            <person name="Park H.-J."/>
            <person name="Ramirez L."/>
            <person name="Alfaro M."/>
            <person name="Sun H."/>
            <person name="Tritt A."/>
            <person name="Yoshinaga Y."/>
            <person name="Zwiers L.-H."/>
            <person name="Turgeon B."/>
            <person name="Goodwin S."/>
            <person name="Spatafora J."/>
            <person name="Crous P."/>
            <person name="Grigoriev I."/>
        </authorList>
    </citation>
    <scope>NUCLEOTIDE SEQUENCE</scope>
    <source>
        <strain evidence="2">CBS 116005</strain>
    </source>
</reference>
<evidence type="ECO:0000313" key="3">
    <source>
        <dbReference type="Proteomes" id="UP000799436"/>
    </source>
</evidence>
<dbReference type="InterPro" id="IPR036928">
    <property type="entry name" value="AS_sf"/>
</dbReference>
<evidence type="ECO:0000259" key="1">
    <source>
        <dbReference type="Pfam" id="PF01425"/>
    </source>
</evidence>
<dbReference type="Pfam" id="PF01425">
    <property type="entry name" value="Amidase"/>
    <property type="match status" value="2"/>
</dbReference>
<feature type="domain" description="Amidase" evidence="1">
    <location>
        <begin position="223"/>
        <end position="569"/>
    </location>
</feature>
<name>A0A6G1LLJ7_9PEZI</name>
<keyword evidence="3" id="KW-1185">Reference proteome</keyword>
<dbReference type="OrthoDB" id="1879366at2759"/>
<dbReference type="Gene3D" id="3.90.1300.10">
    <property type="entry name" value="Amidase signature (AS) domain"/>
    <property type="match status" value="1"/>
</dbReference>
<dbReference type="InterPro" id="IPR023631">
    <property type="entry name" value="Amidase_dom"/>
</dbReference>
<evidence type="ECO:0000313" key="2">
    <source>
        <dbReference type="EMBL" id="KAF2773777.1"/>
    </source>
</evidence>
<feature type="domain" description="Amidase" evidence="1">
    <location>
        <begin position="90"/>
        <end position="204"/>
    </location>
</feature>
<dbReference type="PANTHER" id="PTHR11895:SF171">
    <property type="entry name" value="AMIDASE DOMAIN-CONTAINING PROTEIN"/>
    <property type="match status" value="1"/>
</dbReference>
<accession>A0A6G1LLJ7</accession>
<organism evidence="2 3">
    <name type="scientific">Teratosphaeria nubilosa</name>
    <dbReference type="NCBI Taxonomy" id="161662"/>
    <lineage>
        <taxon>Eukaryota</taxon>
        <taxon>Fungi</taxon>
        <taxon>Dikarya</taxon>
        <taxon>Ascomycota</taxon>
        <taxon>Pezizomycotina</taxon>
        <taxon>Dothideomycetes</taxon>
        <taxon>Dothideomycetidae</taxon>
        <taxon>Mycosphaerellales</taxon>
        <taxon>Teratosphaeriaceae</taxon>
        <taxon>Teratosphaeria</taxon>
    </lineage>
</organism>
<gene>
    <name evidence="2" type="ORF">EJ03DRAFT_68891</name>
</gene>
<dbReference type="GO" id="GO:0003824">
    <property type="term" value="F:catalytic activity"/>
    <property type="evidence" value="ECO:0007669"/>
    <property type="project" value="InterPro"/>
</dbReference>
<dbReference type="SUPFAM" id="SSF75304">
    <property type="entry name" value="Amidase signature (AS) enzymes"/>
    <property type="match status" value="1"/>
</dbReference>
<dbReference type="PANTHER" id="PTHR11895">
    <property type="entry name" value="TRANSAMIDASE"/>
    <property type="match status" value="1"/>
</dbReference>
<dbReference type="EMBL" id="ML995809">
    <property type="protein sequence ID" value="KAF2773777.1"/>
    <property type="molecule type" value="Genomic_DNA"/>
</dbReference>
<protein>
    <submittedName>
        <fullName evidence="2">Amidase</fullName>
    </submittedName>
</protein>
<dbReference type="InterPro" id="IPR000120">
    <property type="entry name" value="Amidase"/>
</dbReference>